<accession>D7CV36</accession>
<dbReference type="HOGENOM" id="CLU_481400_0_0_0"/>
<dbReference type="AlphaFoldDB" id="D7CV36"/>
<name>D7CV36_TRURR</name>
<evidence type="ECO:0000313" key="2">
    <source>
        <dbReference type="EMBL" id="ADI15863.1"/>
    </source>
</evidence>
<dbReference type="RefSeq" id="WP_013179222.1">
    <property type="nucleotide sequence ID" value="NC_014221.1"/>
</dbReference>
<sequence length="566" mass="62609">MPVAVALLLAACSSGIERPEVDLETTSRQTLRTWIRSGADDRAETRSGAMTTGSARNTLTFSRDTVGLRFTNVTIPQGARITNAFVRFMPHTSDSGSTTITVRAQDVNSAPQFTNANRNISSRNLTSASVSWQPGAWRAGQVAETNDLSRVIQQVVNRSGWRSGNALVLVFTGDNRAVRTARAVDGWGTRIAPTLYVTYETSGGSGAGSSSGSTAPSSNVSSSQRVWHDRLLSTINNPNYASGQAALDPMRMAASGDLNVYGRNMNHYLTSLILAYRTTGDRRLVQQIDTVMNRMRGTLRDTTGDGFRNWRYLMRNPDPGGRQHVGRDTHEMEEILTHSVVAAAAYTLRQAGFNSSANFWTNYLRNDFEAKWRRRKGVRSGFPFLTRNLMHPYVQWIRYHHYMGKLTGDSGYTAEARRMARIVENNMRSVNTPSGTGYIWDHRVQLSGRASNGCQPMVYVRLTTQAMADLATQGVFSNTFMQRVANGMAHRGLRNTSGGMAGNICGSGSYGTVNLFNAFPYAQIARWDRSGRLRTAAERAFNAVERNQSRPRLYNIPATMVFTLGR</sequence>
<dbReference type="SUPFAM" id="SSF48208">
    <property type="entry name" value="Six-hairpin glycosidases"/>
    <property type="match status" value="1"/>
</dbReference>
<reference evidence="2 3" key="2">
    <citation type="journal article" date="2011" name="Stand. Genomic Sci.">
        <title>Complete genome sequence of Truepera radiovictrix type strain (RQ-24).</title>
        <authorList>
            <person name="Ivanova N."/>
            <person name="Rohde C."/>
            <person name="Munk C."/>
            <person name="Nolan M."/>
            <person name="Lucas S."/>
            <person name="Del Rio T.G."/>
            <person name="Tice H."/>
            <person name="Deshpande S."/>
            <person name="Cheng J.F."/>
            <person name="Tapia R."/>
            <person name="Han C."/>
            <person name="Goodwin L."/>
            <person name="Pitluck S."/>
            <person name="Liolios K."/>
            <person name="Mavromatis K."/>
            <person name="Mikhailova N."/>
            <person name="Pati A."/>
            <person name="Chen A."/>
            <person name="Palaniappan K."/>
            <person name="Land M."/>
            <person name="Hauser L."/>
            <person name="Chang Y.J."/>
            <person name="Jeffries C.D."/>
            <person name="Brambilla E."/>
            <person name="Rohde M."/>
            <person name="Goker M."/>
            <person name="Tindall B.J."/>
            <person name="Woyke T."/>
            <person name="Bristow J."/>
            <person name="Eisen J.A."/>
            <person name="Markowitz V."/>
            <person name="Hugenholtz P."/>
            <person name="Kyrpides N.C."/>
            <person name="Klenk H.P."/>
            <person name="Lapidus A."/>
        </authorList>
    </citation>
    <scope>NUCLEOTIDE SEQUENCE [LARGE SCALE GENOMIC DNA]</scope>
    <source>
        <strain evidence="3">DSM 17093 / CIP 108686 / LMG 22925 / RQ-24</strain>
    </source>
</reference>
<evidence type="ECO:0000256" key="1">
    <source>
        <dbReference type="SAM" id="MobiDB-lite"/>
    </source>
</evidence>
<reference evidence="3" key="1">
    <citation type="submission" date="2010-05" db="EMBL/GenBank/DDBJ databases">
        <title>The complete genome of Truepera radiovictris DSM 17093.</title>
        <authorList>
            <consortium name="US DOE Joint Genome Institute (JGI-PGF)"/>
            <person name="Lucas S."/>
            <person name="Copeland A."/>
            <person name="Lapidus A."/>
            <person name="Glavina del Rio T."/>
            <person name="Dalin E."/>
            <person name="Tice H."/>
            <person name="Bruce D."/>
            <person name="Goodwin L."/>
            <person name="Pitluck S."/>
            <person name="Kyrpides N."/>
            <person name="Mavromatis K."/>
            <person name="Ovchinnikova G."/>
            <person name="Munk A.C."/>
            <person name="Detter J.C."/>
            <person name="Han C."/>
            <person name="Tapia R."/>
            <person name="Land M."/>
            <person name="Hauser L."/>
            <person name="Markowitz V."/>
            <person name="Cheng J.-F."/>
            <person name="Hugenholtz P."/>
            <person name="Woyke T."/>
            <person name="Wu D."/>
            <person name="Tindall B."/>
            <person name="Pomrenke H.G."/>
            <person name="Brambilla E."/>
            <person name="Klenk H.-P."/>
            <person name="Eisen J.A."/>
        </authorList>
    </citation>
    <scope>NUCLEOTIDE SEQUENCE [LARGE SCALE GENOMIC DNA]</scope>
    <source>
        <strain evidence="3">DSM 17093 / CIP 108686 / LMG 22925 / RQ-24</strain>
    </source>
</reference>
<dbReference type="GO" id="GO:0005975">
    <property type="term" value="P:carbohydrate metabolic process"/>
    <property type="evidence" value="ECO:0007669"/>
    <property type="project" value="InterPro"/>
</dbReference>
<feature type="compositionally biased region" description="Low complexity" evidence="1">
    <location>
        <begin position="210"/>
        <end position="223"/>
    </location>
</feature>
<proteinExistence type="predicted"/>
<keyword evidence="3" id="KW-1185">Reference proteome</keyword>
<dbReference type="OrthoDB" id="9804511at2"/>
<dbReference type="EMBL" id="CP002049">
    <property type="protein sequence ID" value="ADI15863.1"/>
    <property type="molecule type" value="Genomic_DNA"/>
</dbReference>
<gene>
    <name evidence="2" type="ordered locus">Trad_2761</name>
</gene>
<feature type="region of interest" description="Disordered" evidence="1">
    <location>
        <begin position="202"/>
        <end position="223"/>
    </location>
</feature>
<dbReference type="eggNOG" id="COG1957">
    <property type="taxonomic scope" value="Bacteria"/>
</dbReference>
<dbReference type="KEGG" id="tra:Trad_2761"/>
<dbReference type="InterPro" id="IPR008928">
    <property type="entry name" value="6-hairpin_glycosidase_sf"/>
</dbReference>
<protein>
    <submittedName>
        <fullName evidence="2">Uncharacterized protein</fullName>
    </submittedName>
</protein>
<evidence type="ECO:0000313" key="3">
    <source>
        <dbReference type="Proteomes" id="UP000000379"/>
    </source>
</evidence>
<dbReference type="Proteomes" id="UP000000379">
    <property type="component" value="Chromosome"/>
</dbReference>
<organism evidence="2 3">
    <name type="scientific">Truepera radiovictrix (strain DSM 17093 / CIP 108686 / LMG 22925 / RQ-24)</name>
    <dbReference type="NCBI Taxonomy" id="649638"/>
    <lineage>
        <taxon>Bacteria</taxon>
        <taxon>Thermotogati</taxon>
        <taxon>Deinococcota</taxon>
        <taxon>Deinococci</taxon>
        <taxon>Trueperales</taxon>
        <taxon>Trueperaceae</taxon>
        <taxon>Truepera</taxon>
    </lineage>
</organism>